<protein>
    <submittedName>
        <fullName evidence="1">Type VI secretion protein</fullName>
    </submittedName>
</protein>
<proteinExistence type="predicted"/>
<organism evidence="1 2">
    <name type="scientific">Pseudomonas glycinae</name>
    <dbReference type="NCBI Taxonomy" id="1785145"/>
    <lineage>
        <taxon>Bacteria</taxon>
        <taxon>Pseudomonadati</taxon>
        <taxon>Pseudomonadota</taxon>
        <taxon>Gammaproteobacteria</taxon>
        <taxon>Pseudomonadales</taxon>
        <taxon>Pseudomonadaceae</taxon>
        <taxon>Pseudomonas</taxon>
    </lineage>
</organism>
<dbReference type="RefSeq" id="WP_064379232.1">
    <property type="nucleotide sequence ID" value="NZ_CP014205.2"/>
</dbReference>
<dbReference type="SUPFAM" id="SSF69255">
    <property type="entry name" value="gp5 N-terminal domain-like"/>
    <property type="match status" value="1"/>
</dbReference>
<dbReference type="SUPFAM" id="SSF69279">
    <property type="entry name" value="Phage tail proteins"/>
    <property type="match status" value="2"/>
</dbReference>
<evidence type="ECO:0000313" key="1">
    <source>
        <dbReference type="EMBL" id="AMQ82642.1"/>
    </source>
</evidence>
<dbReference type="InterPro" id="IPR037026">
    <property type="entry name" value="Vgr_OB-fold_dom_sf"/>
</dbReference>
<evidence type="ECO:0000313" key="2">
    <source>
        <dbReference type="Proteomes" id="UP000075187"/>
    </source>
</evidence>
<name>A0ABM5ZGN3_9PSED</name>
<reference evidence="1" key="1">
    <citation type="submission" date="2017-12" db="EMBL/GenBank/DDBJ databases">
        <title>Pseudomonas sp. MS586 complete sequence.</title>
        <authorList>
            <person name="Lu S."/>
            <person name="Deng P."/>
        </authorList>
    </citation>
    <scope>NUCLEOTIDE SEQUENCE</scope>
    <source>
        <strain evidence="1">MS586</strain>
    </source>
</reference>
<accession>A0ABM5ZGN3</accession>
<dbReference type="EMBL" id="CP014205">
    <property type="protein sequence ID" value="AMQ82642.1"/>
    <property type="molecule type" value="Genomic_DNA"/>
</dbReference>
<dbReference type="Gene3D" id="2.40.50.230">
    <property type="entry name" value="Gp5 N-terminal domain"/>
    <property type="match status" value="1"/>
</dbReference>
<keyword evidence="2" id="KW-1185">Reference proteome</keyword>
<dbReference type="Gene3D" id="2.30.110.50">
    <property type="match status" value="1"/>
</dbReference>
<gene>
    <name evidence="1" type="ORF">AWU82_04880</name>
</gene>
<dbReference type="Gene3D" id="3.55.50.10">
    <property type="entry name" value="Baseplate protein-like domains"/>
    <property type="match status" value="1"/>
</dbReference>
<dbReference type="Pfam" id="PF05954">
    <property type="entry name" value="Phage_GPD"/>
    <property type="match status" value="1"/>
</dbReference>
<sequence>MFDPACEPLFRLDVAGLSTPLEVLAFTGSEAISEPFAFEIDLLLDDPSLDLASLMYRPARLCFGPSGNGVHGQLHSLVQHEPGQGARLCRVRLGPRLSCLGLRYSQRIFSDRTAPQILDQVLREHGISGARRRFELQADHSPQTFCAQYGESDLQLVQRLCRQARIHYRFEHGDRGHCLVFGDNPAGLPSAHDLRVNSESSAPSSTIRRWLMSEQVDVQGEGLQRVRTAQGDSCQATLRSGQWLALSGHPIADANRRWLLTRIEHHADQLLDPPYSNRIFAADHLHVPPVPAQCSGNRMRSPQRAWVVSVAEPQPDPGRPIAVQFDWLYQGEGASPSHCWLPLAPALADAPSALMLEGLEVVVSFLEGDPEQPVISGVLQALAPAKSIEQEEPLPVPDRLASEGLSQWLKAAEPLLLLCLIPGGGSYRHCAASVCCCRVAAGLKTSEGR</sequence>
<dbReference type="Proteomes" id="UP000075187">
    <property type="component" value="Chromosome"/>
</dbReference>